<feature type="transmembrane region" description="Helical" evidence="6">
    <location>
        <begin position="549"/>
        <end position="568"/>
    </location>
</feature>
<feature type="transmembrane region" description="Helical" evidence="6">
    <location>
        <begin position="452"/>
        <end position="479"/>
    </location>
</feature>
<dbReference type="OMA" id="FVFGWIT"/>
<feature type="transmembrane region" description="Helical" evidence="6">
    <location>
        <begin position="372"/>
        <end position="393"/>
    </location>
</feature>
<feature type="transmembrane region" description="Helical" evidence="6">
    <location>
        <begin position="176"/>
        <end position="196"/>
    </location>
</feature>
<dbReference type="GeneID" id="118413528"/>
<dbReference type="Pfam" id="PF05041">
    <property type="entry name" value="Pecanex_C"/>
    <property type="match status" value="1"/>
</dbReference>
<evidence type="ECO:0000256" key="2">
    <source>
        <dbReference type="ARBA" id="ARBA00010170"/>
    </source>
</evidence>
<feature type="transmembrane region" description="Helical" evidence="6">
    <location>
        <begin position="580"/>
        <end position="606"/>
    </location>
</feature>
<evidence type="ECO:0000256" key="3">
    <source>
        <dbReference type="ARBA" id="ARBA00022692"/>
    </source>
</evidence>
<keyword evidence="3 6" id="KW-0812">Transmembrane</keyword>
<feature type="transmembrane region" description="Helical" evidence="6">
    <location>
        <begin position="405"/>
        <end position="431"/>
    </location>
</feature>
<evidence type="ECO:0000256" key="7">
    <source>
        <dbReference type="SAM" id="MobiDB-lite"/>
    </source>
</evidence>
<feature type="domain" description="Pecanex C-terminal" evidence="8">
    <location>
        <begin position="1045"/>
        <end position="1213"/>
    </location>
</feature>
<feature type="transmembrane region" description="Helical" evidence="6">
    <location>
        <begin position="136"/>
        <end position="156"/>
    </location>
</feature>
<keyword evidence="5 6" id="KW-0472">Membrane</keyword>
<sequence length="1221" mass="135445">MGSGAPLLNDYKQDFFWKRFPQTLLGGQKLRLGYDAPAYVYINQLLLFLFPWVVGGIFTTVVELTTLDVSVGYYSVGGIVAATVLIVQLISFVVRRRGATVTKFDIQNILAEDDEVDFESCCGVETVEFILPGKKYAVNIVIHALLSGVMCGYGFWYLTPATLNSLYNSNTAVTVILYILGWLTVCIAQFSLTAAPPPEPATFRAQDVYEITPLMRPFYVCVFLVFDLVARFYTTFSGVNQVLHVVFIFLPLFWVLGLLPPLDALFPWLGEQVLVLALGGSPAAGDIRLLVMLLLSSATVVITYFLPSSLAMVIVAACCGYVLSLDLGTLGRQILRKCCSSSNPCRPDQKHQEETNAVINTGFGWGWTWREFLVHLFMLGVTAAVATVCNYFSQPVNNTVRSALGYTLVALLVILRVLQSVQSVYVCFGLVRNPLFPGSSQRIRLFKKRKKILGYAGYIYRVLSTTVTPLLMVAYISLYVTPTGLTVNTFILAVAVCRALRVVWQRMTSALLELVVVFIITVALPTDVWWNSLGLGLQLMLVGASRDRFFQLCSKLYFAGTILITSWTEKKQRRKDTIPIIVLNLVFFPVGLAIIVAAALLSAPLLPLFTYPLFLFGFPRPLRSWPGPVGSSANVNADTMYYRQVAAAFSKALGRAFSSGSLGDPDPGSHYLVRYQDRSMWVQVLERGHGFCTVSIKGLELQETSCHTVEAARVDDIFELAFERDGHSACGVNSHVFNALLPRDAQIVNTYSDARNVLTGIIDSHDSLQQLTSDFAKTLVWVFLHHNAKKDYISDKQAVSKSDAVTVERDVHSRTALVHPVDEELSEGYRSQPASRKQSFSGSLPDWSDDDSDIFEMETLGDRNKNKVRLPAGLSDKKQSTKLDAATPSLPGTIDDDDSLLKELDGIGLPAIDSGTKHQQKSHGFPQPATQAYKPPLNLSGSLKFTSPYSSALSLPLKWRDIPIDPTRLDRLMDKFPKDWYRHVLSLLDLSVNGKTSKDVCEEISTDDVLTGIYARLVVACYAVVNVLGLSGGSDAASMGASHVYKVYTEDIPWSPDLDWLKEDPELFHLVVRAYRYAVKLMYDQGSLGPVDGEEELVEYLQEYDRDWYIGCEKDTRWEQAVLQSKPNLFSLGYDPTQGAYTGRVLTQQEVVTHIGQLSGEAVRGQWASLSLELLYFTNDDEERYSIQAHPVLLRNLTVQAADPPLGYPVYSSQPTGVPIL</sequence>
<dbReference type="KEGG" id="bfo:118413528"/>
<protein>
    <recommendedName>
        <fullName evidence="6">Pecanex-like protein</fullName>
    </recommendedName>
</protein>
<evidence type="ECO:0000256" key="1">
    <source>
        <dbReference type="ARBA" id="ARBA00004141"/>
    </source>
</evidence>
<dbReference type="Proteomes" id="UP000001554">
    <property type="component" value="Chromosome 1"/>
</dbReference>
<organism evidence="9 10">
    <name type="scientific">Branchiostoma floridae</name>
    <name type="common">Florida lancelet</name>
    <name type="synonym">Amphioxus</name>
    <dbReference type="NCBI Taxonomy" id="7739"/>
    <lineage>
        <taxon>Eukaryota</taxon>
        <taxon>Metazoa</taxon>
        <taxon>Chordata</taxon>
        <taxon>Cephalochordata</taxon>
        <taxon>Leptocardii</taxon>
        <taxon>Amphioxiformes</taxon>
        <taxon>Branchiostomatidae</taxon>
        <taxon>Branchiostoma</taxon>
    </lineage>
</organism>
<feature type="transmembrane region" description="Helical" evidence="6">
    <location>
        <begin position="71"/>
        <end position="94"/>
    </location>
</feature>
<evidence type="ECO:0000256" key="6">
    <source>
        <dbReference type="RuleBase" id="RU367089"/>
    </source>
</evidence>
<feature type="region of interest" description="Disordered" evidence="7">
    <location>
        <begin position="866"/>
        <end position="897"/>
    </location>
</feature>
<feature type="compositionally biased region" description="Polar residues" evidence="7">
    <location>
        <begin position="832"/>
        <end position="842"/>
    </location>
</feature>
<feature type="transmembrane region" description="Helical" evidence="6">
    <location>
        <begin position="38"/>
        <end position="59"/>
    </location>
</feature>
<dbReference type="PANTHER" id="PTHR12372:SF6">
    <property type="entry name" value="PECANEX-LIKE PROTEIN 4"/>
    <property type="match status" value="1"/>
</dbReference>
<reference evidence="9" key="1">
    <citation type="journal article" date="2020" name="Nat. Ecol. Evol.">
        <title>Deeply conserved synteny resolves early events in vertebrate evolution.</title>
        <authorList>
            <person name="Simakov O."/>
            <person name="Marletaz F."/>
            <person name="Yue J.X."/>
            <person name="O'Connell B."/>
            <person name="Jenkins J."/>
            <person name="Brandt A."/>
            <person name="Calef R."/>
            <person name="Tung C.H."/>
            <person name="Huang T.K."/>
            <person name="Schmutz J."/>
            <person name="Satoh N."/>
            <person name="Yu J.K."/>
            <person name="Putnam N.H."/>
            <person name="Green R.E."/>
            <person name="Rokhsar D.S."/>
        </authorList>
    </citation>
    <scope>NUCLEOTIDE SEQUENCE [LARGE SCALE GENOMIC DNA]</scope>
    <source>
        <strain evidence="9">S238N-H82</strain>
    </source>
</reference>
<evidence type="ECO:0000313" key="10">
    <source>
        <dbReference type="RefSeq" id="XP_035672947.1"/>
    </source>
</evidence>
<dbReference type="RefSeq" id="XP_035672947.1">
    <property type="nucleotide sequence ID" value="XM_035817054.1"/>
</dbReference>
<comment type="subcellular location">
    <subcellularLocation>
        <location evidence="1 6">Membrane</location>
        <topology evidence="1 6">Multi-pass membrane protein</topology>
    </subcellularLocation>
</comment>
<gene>
    <name evidence="10" type="primary">LOC118413528</name>
</gene>
<dbReference type="PANTHER" id="PTHR12372">
    <property type="entry name" value="PECANEX"/>
    <property type="match status" value="1"/>
</dbReference>
<evidence type="ECO:0000256" key="5">
    <source>
        <dbReference type="ARBA" id="ARBA00023136"/>
    </source>
</evidence>
<keyword evidence="9" id="KW-1185">Reference proteome</keyword>
<feature type="transmembrane region" description="Helical" evidence="6">
    <location>
        <begin position="242"/>
        <end position="262"/>
    </location>
</feature>
<dbReference type="GO" id="GO:0016020">
    <property type="term" value="C:membrane"/>
    <property type="evidence" value="ECO:0007669"/>
    <property type="project" value="UniProtKB-SubCell"/>
</dbReference>
<proteinExistence type="inferred from homology"/>
<evidence type="ECO:0000256" key="4">
    <source>
        <dbReference type="ARBA" id="ARBA00022989"/>
    </source>
</evidence>
<evidence type="ECO:0000313" key="9">
    <source>
        <dbReference type="Proteomes" id="UP000001554"/>
    </source>
</evidence>
<dbReference type="AlphaFoldDB" id="A0A9J7MM54"/>
<accession>A0A9J7MM54</accession>
<keyword evidence="4 6" id="KW-1133">Transmembrane helix</keyword>
<evidence type="ECO:0000259" key="8">
    <source>
        <dbReference type="Pfam" id="PF05041"/>
    </source>
</evidence>
<dbReference type="InterPro" id="IPR007735">
    <property type="entry name" value="Pecanex_C"/>
</dbReference>
<dbReference type="InterPro" id="IPR039797">
    <property type="entry name" value="Pecanex"/>
</dbReference>
<feature type="region of interest" description="Disordered" evidence="7">
    <location>
        <begin position="818"/>
        <end position="848"/>
    </location>
</feature>
<feature type="transmembrane region" description="Helical" evidence="6">
    <location>
        <begin position="485"/>
        <end position="504"/>
    </location>
</feature>
<feature type="transmembrane region" description="Helical" evidence="6">
    <location>
        <begin position="301"/>
        <end position="323"/>
    </location>
</feature>
<comment type="similarity">
    <text evidence="2 6">Belongs to the pecanex family.</text>
</comment>
<dbReference type="OrthoDB" id="5979286at2759"/>
<reference evidence="10" key="2">
    <citation type="submission" date="2025-08" db="UniProtKB">
        <authorList>
            <consortium name="RefSeq"/>
        </authorList>
    </citation>
    <scope>IDENTIFICATION</scope>
    <source>
        <strain evidence="10">S238N-H82</strain>
        <tissue evidence="10">Testes</tissue>
    </source>
</reference>
<feature type="transmembrane region" description="Helical" evidence="6">
    <location>
        <begin position="511"/>
        <end position="529"/>
    </location>
</feature>
<name>A0A9J7MM54_BRAFL</name>